<keyword evidence="9 14" id="KW-0418">Kinase</keyword>
<organism evidence="17 18">
    <name type="scientific">Solemya velesiana gill symbiont</name>
    <dbReference type="NCBI Taxonomy" id="1918948"/>
    <lineage>
        <taxon>Bacteria</taxon>
        <taxon>Pseudomonadati</taxon>
        <taxon>Pseudomonadota</taxon>
        <taxon>Gammaproteobacteria</taxon>
        <taxon>sulfur-oxidizing symbionts</taxon>
    </lineage>
</organism>
<dbReference type="InterPro" id="IPR027417">
    <property type="entry name" value="P-loop_NTPase"/>
</dbReference>
<dbReference type="HAMAP" id="MF_01249">
    <property type="entry name" value="HPr_kinase"/>
    <property type="match status" value="1"/>
</dbReference>
<evidence type="ECO:0000259" key="15">
    <source>
        <dbReference type="Pfam" id="PF02603"/>
    </source>
</evidence>
<dbReference type="GO" id="GO:0004674">
    <property type="term" value="F:protein serine/threonine kinase activity"/>
    <property type="evidence" value="ECO:0007669"/>
    <property type="project" value="UniProtKB-KW"/>
</dbReference>
<evidence type="ECO:0000313" key="17">
    <source>
        <dbReference type="EMBL" id="OOZ36782.1"/>
    </source>
</evidence>
<keyword evidence="7 14" id="KW-0479">Metal-binding</keyword>
<evidence type="ECO:0000256" key="1">
    <source>
        <dbReference type="ARBA" id="ARBA00001120"/>
    </source>
</evidence>
<comment type="catalytic activity">
    <reaction evidence="13 14">
        <text>[HPr protein]-O-phospho-L-serine + phosphate + H(+) = [HPr protein]-L-serine + diphosphate</text>
        <dbReference type="Rhea" id="RHEA:46604"/>
        <dbReference type="Rhea" id="RHEA-COMP:11602"/>
        <dbReference type="Rhea" id="RHEA-COMP:11603"/>
        <dbReference type="ChEBI" id="CHEBI:15378"/>
        <dbReference type="ChEBI" id="CHEBI:29999"/>
        <dbReference type="ChEBI" id="CHEBI:33019"/>
        <dbReference type="ChEBI" id="CHEBI:43474"/>
        <dbReference type="ChEBI" id="CHEBI:83421"/>
    </reaction>
</comment>
<comment type="caution">
    <text evidence="14">Lacks conserved residue(s) required for the propagation of feature annotation.</text>
</comment>
<evidence type="ECO:0000259" key="16">
    <source>
        <dbReference type="Pfam" id="PF07475"/>
    </source>
</evidence>
<dbReference type="GO" id="GO:0000287">
    <property type="term" value="F:magnesium ion binding"/>
    <property type="evidence" value="ECO:0007669"/>
    <property type="project" value="UniProtKB-UniRule"/>
</dbReference>
<accession>A0A1T2KVD8</accession>
<keyword evidence="12 14" id="KW-0511">Multifunctional enzyme</keyword>
<evidence type="ECO:0000256" key="4">
    <source>
        <dbReference type="ARBA" id="ARBA00011643"/>
    </source>
</evidence>
<dbReference type="InterPro" id="IPR011104">
    <property type="entry name" value="Hpr_kin/Pase_C"/>
</dbReference>
<keyword evidence="10 14" id="KW-0067">ATP-binding</keyword>
<evidence type="ECO:0000256" key="8">
    <source>
        <dbReference type="ARBA" id="ARBA00022741"/>
    </source>
</evidence>
<keyword evidence="5 14" id="KW-0723">Serine/threonine-protein kinase</keyword>
<comment type="domain">
    <text evidence="14">The Walker A ATP-binding motif also binds Pi and PPi.</text>
</comment>
<dbReference type="EMBL" id="MPRJ01000026">
    <property type="protein sequence ID" value="OOZ36782.1"/>
    <property type="molecule type" value="Genomic_DNA"/>
</dbReference>
<dbReference type="Pfam" id="PF07475">
    <property type="entry name" value="Hpr_kinase_C"/>
    <property type="match status" value="1"/>
</dbReference>
<dbReference type="SUPFAM" id="SSF75138">
    <property type="entry name" value="HprK N-terminal domain-like"/>
    <property type="match status" value="1"/>
</dbReference>
<dbReference type="SUPFAM" id="SSF53795">
    <property type="entry name" value="PEP carboxykinase-like"/>
    <property type="match status" value="1"/>
</dbReference>
<dbReference type="Proteomes" id="UP000190896">
    <property type="component" value="Unassembled WGS sequence"/>
</dbReference>
<dbReference type="GO" id="GO:0005524">
    <property type="term" value="F:ATP binding"/>
    <property type="evidence" value="ECO:0007669"/>
    <property type="project" value="UniProtKB-UniRule"/>
</dbReference>
<dbReference type="CDD" id="cd01918">
    <property type="entry name" value="HprK_C"/>
    <property type="match status" value="1"/>
</dbReference>
<dbReference type="InterPro" id="IPR011126">
    <property type="entry name" value="Hpr_kin/Pase_Hpr_N"/>
</dbReference>
<dbReference type="GO" id="GO:0006109">
    <property type="term" value="P:regulation of carbohydrate metabolic process"/>
    <property type="evidence" value="ECO:0007669"/>
    <property type="project" value="UniProtKB-UniRule"/>
</dbReference>
<comment type="catalytic activity">
    <reaction evidence="1 14">
        <text>[HPr protein]-L-serine + ATP = [HPr protein]-O-phospho-L-serine + ADP + H(+)</text>
        <dbReference type="Rhea" id="RHEA:46600"/>
        <dbReference type="Rhea" id="RHEA-COMP:11602"/>
        <dbReference type="Rhea" id="RHEA-COMP:11603"/>
        <dbReference type="ChEBI" id="CHEBI:15378"/>
        <dbReference type="ChEBI" id="CHEBI:29999"/>
        <dbReference type="ChEBI" id="CHEBI:30616"/>
        <dbReference type="ChEBI" id="CHEBI:83421"/>
        <dbReference type="ChEBI" id="CHEBI:456216"/>
    </reaction>
</comment>
<dbReference type="AlphaFoldDB" id="A0A1T2KVD8"/>
<evidence type="ECO:0000256" key="9">
    <source>
        <dbReference type="ARBA" id="ARBA00022777"/>
    </source>
</evidence>
<reference evidence="17 18" key="1">
    <citation type="submission" date="2016-11" db="EMBL/GenBank/DDBJ databases">
        <title>Mixed transmission modes and dynamic genome evolution in an obligate animal-bacterial symbiosis.</title>
        <authorList>
            <person name="Russell S.L."/>
            <person name="Corbett-Detig R.B."/>
            <person name="Cavanaugh C.M."/>
        </authorList>
    </citation>
    <scope>NUCLEOTIDE SEQUENCE [LARGE SCALE GENOMIC DNA]</scope>
    <source>
        <strain evidence="17">Se-Cadez</strain>
    </source>
</reference>
<dbReference type="OrthoDB" id="9778803at2"/>
<evidence type="ECO:0000256" key="7">
    <source>
        <dbReference type="ARBA" id="ARBA00022723"/>
    </source>
</evidence>
<dbReference type="EC" id="2.7.4.-" evidence="14"/>
<dbReference type="NCBIfam" id="TIGR00679">
    <property type="entry name" value="hpr-ser"/>
    <property type="match status" value="1"/>
</dbReference>
<dbReference type="Gene3D" id="3.40.50.300">
    <property type="entry name" value="P-loop containing nucleotide triphosphate hydrolases"/>
    <property type="match status" value="1"/>
</dbReference>
<evidence type="ECO:0000256" key="2">
    <source>
        <dbReference type="ARBA" id="ARBA00001946"/>
    </source>
</evidence>
<feature type="binding site" evidence="14">
    <location>
        <position position="207"/>
    </location>
    <ligand>
        <name>Mg(2+)</name>
        <dbReference type="ChEBI" id="CHEBI:18420"/>
    </ligand>
</feature>
<dbReference type="InterPro" id="IPR028979">
    <property type="entry name" value="Ser_kin/Pase_Hpr-like_N_sf"/>
</dbReference>
<feature type="domain" description="HPr kinase/phosphorylase C-terminal" evidence="16">
    <location>
        <begin position="136"/>
        <end position="305"/>
    </location>
</feature>
<dbReference type="PANTHER" id="PTHR30305:SF1">
    <property type="entry name" value="HPR KINASE_PHOSPHORYLASE"/>
    <property type="match status" value="1"/>
</dbReference>
<sequence>MNPSITTRDRYNALREKLGLEWIAGRGGSERLLQGGFPGSGSQGLASPLNYIHPNRIQIIGRAELIYFSGLDTDLYQDVLDKLFSATPATVILADGINVGEKFIDHTERTETLILRSSLPDARLLDELQYYLTNVMAERTTVHGVYMEVLGTGVLLTGPAAVGKSELALELISRGHRLIADDAPEFARITPDIIKGSCPPLLRDFLEVRGLGILNIRAMFGDSAVKFNKTIHLIINLKPMSEAELQDIDRLRGSHASRNLLGLQIPEVTLPVAPGREMGILVETAVRQHMLLRTGYDASEDFINKHQAILDDNGEE</sequence>
<comment type="caution">
    <text evidence="17">The sequence shown here is derived from an EMBL/GenBank/DDBJ whole genome shotgun (WGS) entry which is preliminary data.</text>
</comment>
<dbReference type="Gene3D" id="3.40.1390.20">
    <property type="entry name" value="HprK N-terminal domain-like"/>
    <property type="match status" value="1"/>
</dbReference>
<keyword evidence="18" id="KW-1185">Reference proteome</keyword>
<keyword evidence="8 14" id="KW-0547">Nucleotide-binding</keyword>
<comment type="subunit">
    <text evidence="4 14">Homohexamer.</text>
</comment>
<dbReference type="GO" id="GO:0004712">
    <property type="term" value="F:protein serine/threonine/tyrosine kinase activity"/>
    <property type="evidence" value="ECO:0007669"/>
    <property type="project" value="UniProtKB-UniRule"/>
</dbReference>
<dbReference type="RefSeq" id="WP_078486575.1">
    <property type="nucleotide sequence ID" value="NZ_MPRJ01000026.1"/>
</dbReference>
<evidence type="ECO:0000256" key="13">
    <source>
        <dbReference type="ARBA" id="ARBA00047657"/>
    </source>
</evidence>
<proteinExistence type="inferred from homology"/>
<keyword evidence="11 14" id="KW-0460">Magnesium</keyword>
<evidence type="ECO:0000256" key="3">
    <source>
        <dbReference type="ARBA" id="ARBA00006883"/>
    </source>
</evidence>
<feature type="active site" description="Proton acceptor; for phosphorylation activity. Proton donor; for dephosphorylation activity" evidence="14">
    <location>
        <position position="182"/>
    </location>
</feature>
<feature type="region of interest" description="Important for the catalytic mechanism of both phosphorylation and dephosphorylation" evidence="14">
    <location>
        <begin position="206"/>
        <end position="215"/>
    </location>
</feature>
<keyword evidence="6 14" id="KW-0808">Transferase</keyword>
<feature type="active site" evidence="14">
    <location>
        <position position="143"/>
    </location>
</feature>
<feature type="domain" description="HPr(Ser) kinase/phosphorylase N-terminal" evidence="15">
    <location>
        <begin position="17"/>
        <end position="132"/>
    </location>
</feature>
<evidence type="ECO:0000256" key="6">
    <source>
        <dbReference type="ARBA" id="ARBA00022679"/>
    </source>
</evidence>
<feature type="region of interest" description="Important for the catalytic mechanism of dephosphorylation" evidence="14">
    <location>
        <begin position="271"/>
        <end position="276"/>
    </location>
</feature>
<comment type="cofactor">
    <cofactor evidence="2 14">
        <name>Mg(2+)</name>
        <dbReference type="ChEBI" id="CHEBI:18420"/>
    </cofactor>
</comment>
<evidence type="ECO:0000313" key="18">
    <source>
        <dbReference type="Proteomes" id="UP000190896"/>
    </source>
</evidence>
<dbReference type="InterPro" id="IPR003755">
    <property type="entry name" value="HPr(Ser)_kin/Pase"/>
</dbReference>
<dbReference type="PANTHER" id="PTHR30305">
    <property type="entry name" value="PROTEIN YJDM-RELATED"/>
    <property type="match status" value="1"/>
</dbReference>
<evidence type="ECO:0000256" key="14">
    <source>
        <dbReference type="HAMAP-Rule" id="MF_01249"/>
    </source>
</evidence>
<evidence type="ECO:0000256" key="11">
    <source>
        <dbReference type="ARBA" id="ARBA00022842"/>
    </source>
</evidence>
<dbReference type="Pfam" id="PF02603">
    <property type="entry name" value="Hpr_kinase_N"/>
    <property type="match status" value="1"/>
</dbReference>
<feature type="active site" evidence="14">
    <location>
        <position position="250"/>
    </location>
</feature>
<evidence type="ECO:0000256" key="5">
    <source>
        <dbReference type="ARBA" id="ARBA00022527"/>
    </source>
</evidence>
<gene>
    <name evidence="14" type="primary">hprK</name>
    <name evidence="17" type="ORF">BOW51_05495</name>
</gene>
<comment type="similarity">
    <text evidence="3 14">Belongs to the HPrK/P family.</text>
</comment>
<dbReference type="EC" id="2.7.11.-" evidence="14"/>
<comment type="miscellaneous">
    <text evidence="14">Both phosphorylation and phosphorolysis are carried out by the same active site and suggest a common mechanism for both reactions.</text>
</comment>
<comment type="function">
    <text evidence="14">Catalyzes the ATP- as well as the pyrophosphate-dependent phosphorylation of a specific serine residue in HPr, a phosphocarrier protein of the phosphoenolpyruvate-dependent sugar phosphotransferase system (PTS). HprK/P also catalyzes the pyrophosphate-producing, inorganic phosphate-dependent dephosphorylation (phosphorolysis) of seryl-phosphorylated HPr (P-Ser-HPr).</text>
</comment>
<name>A0A1T2KVD8_9GAMM</name>
<feature type="active site" evidence="14">
    <location>
        <position position="164"/>
    </location>
</feature>
<dbReference type="FunFam" id="3.40.50.300:FF:000174">
    <property type="entry name" value="HPr kinase/phosphorylase"/>
    <property type="match status" value="1"/>
</dbReference>
<evidence type="ECO:0000256" key="12">
    <source>
        <dbReference type="ARBA" id="ARBA00023268"/>
    </source>
</evidence>
<feature type="binding site" evidence="14">
    <location>
        <position position="165"/>
    </location>
    <ligand>
        <name>Mg(2+)</name>
        <dbReference type="ChEBI" id="CHEBI:18420"/>
    </ligand>
</feature>
<protein>
    <recommendedName>
        <fullName evidence="14">HPr kinase/phosphorylase</fullName>
        <shortName evidence="14">HPrK/P</shortName>
        <ecNumber evidence="14">2.7.11.-</ecNumber>
        <ecNumber evidence="14">2.7.4.-</ecNumber>
    </recommendedName>
    <alternativeName>
        <fullName evidence="14">HPr(Ser) kinase/phosphorylase</fullName>
    </alternativeName>
</protein>
<evidence type="ECO:0000256" key="10">
    <source>
        <dbReference type="ARBA" id="ARBA00022840"/>
    </source>
</evidence>
<dbReference type="GO" id="GO:0000155">
    <property type="term" value="F:phosphorelay sensor kinase activity"/>
    <property type="evidence" value="ECO:0007669"/>
    <property type="project" value="InterPro"/>
</dbReference>